<comment type="caution">
    <text evidence="1">The sequence shown here is derived from an EMBL/GenBank/DDBJ whole genome shotgun (WGS) entry which is preliminary data.</text>
</comment>
<dbReference type="EMBL" id="JASBNA010000060">
    <property type="protein sequence ID" value="KAK7679345.1"/>
    <property type="molecule type" value="Genomic_DNA"/>
</dbReference>
<protein>
    <submittedName>
        <fullName evidence="1">Uncharacterized protein</fullName>
    </submittedName>
</protein>
<gene>
    <name evidence="1" type="ORF">QCA50_017562</name>
</gene>
<proteinExistence type="predicted"/>
<evidence type="ECO:0000313" key="1">
    <source>
        <dbReference type="EMBL" id="KAK7679345.1"/>
    </source>
</evidence>
<evidence type="ECO:0000313" key="2">
    <source>
        <dbReference type="Proteomes" id="UP001385951"/>
    </source>
</evidence>
<sequence>MVINFIYIGDKVVPEQVINHTSTQFKYFDNFKNFTNVTLTYQAHNQSMGKIPENLQYSYKFNRNIYLADKSPIQTLYANKVYSLNLNSSDSIDELDKVFLENYEIIRKNLFISNKPTENIAIKVLAITRYHTLLGLISSIDEFIRILQLQKEIDLTDLTTQFYQLVDELEQTVYPNDWFNLLYKTKSLYDELCKII</sequence>
<dbReference type="Proteomes" id="UP001385951">
    <property type="component" value="Unassembled WGS sequence"/>
</dbReference>
<accession>A0AAW0FRJ8</accession>
<organism evidence="1 2">
    <name type="scientific">Cerrena zonata</name>
    <dbReference type="NCBI Taxonomy" id="2478898"/>
    <lineage>
        <taxon>Eukaryota</taxon>
        <taxon>Fungi</taxon>
        <taxon>Dikarya</taxon>
        <taxon>Basidiomycota</taxon>
        <taxon>Agaricomycotina</taxon>
        <taxon>Agaricomycetes</taxon>
        <taxon>Polyporales</taxon>
        <taxon>Cerrenaceae</taxon>
        <taxon>Cerrena</taxon>
    </lineage>
</organism>
<reference evidence="1 2" key="1">
    <citation type="submission" date="2022-09" db="EMBL/GenBank/DDBJ databases">
        <authorList>
            <person name="Palmer J.M."/>
        </authorList>
    </citation>
    <scope>NUCLEOTIDE SEQUENCE [LARGE SCALE GENOMIC DNA]</scope>
    <source>
        <strain evidence="1 2">DSM 7382</strain>
    </source>
</reference>
<name>A0AAW0FRJ8_9APHY</name>
<dbReference type="AlphaFoldDB" id="A0AAW0FRJ8"/>
<keyword evidence="2" id="KW-1185">Reference proteome</keyword>